<feature type="region of interest" description="Disordered" evidence="13">
    <location>
        <begin position="95"/>
        <end position="115"/>
    </location>
</feature>
<evidence type="ECO:0000256" key="12">
    <source>
        <dbReference type="HAMAP-Rule" id="MF_00974"/>
    </source>
</evidence>
<dbReference type="GO" id="GO:0005737">
    <property type="term" value="C:cytoplasm"/>
    <property type="evidence" value="ECO:0007669"/>
    <property type="project" value="TreeGrafter"/>
</dbReference>
<dbReference type="GO" id="GO:1990077">
    <property type="term" value="C:primosome complex"/>
    <property type="evidence" value="ECO:0007669"/>
    <property type="project" value="UniProtKB-KW"/>
</dbReference>
<keyword evidence="4 12" id="KW-0548">Nucleotidyltransferase</keyword>
<keyword evidence="7 12" id="KW-0863">Zinc-finger</keyword>
<keyword evidence="6 12" id="KW-0479">Metal-binding</keyword>
<evidence type="ECO:0000256" key="4">
    <source>
        <dbReference type="ARBA" id="ARBA00022695"/>
    </source>
</evidence>
<feature type="compositionally biased region" description="Low complexity" evidence="13">
    <location>
        <begin position="466"/>
        <end position="475"/>
    </location>
</feature>
<evidence type="ECO:0000256" key="7">
    <source>
        <dbReference type="ARBA" id="ARBA00022771"/>
    </source>
</evidence>
<organism evidence="15 16">
    <name type="scientific">Paucibacter sediminis</name>
    <dbReference type="NCBI Taxonomy" id="3019553"/>
    <lineage>
        <taxon>Bacteria</taxon>
        <taxon>Pseudomonadati</taxon>
        <taxon>Pseudomonadota</taxon>
        <taxon>Betaproteobacteria</taxon>
        <taxon>Burkholderiales</taxon>
        <taxon>Sphaerotilaceae</taxon>
        <taxon>Roseateles</taxon>
    </lineage>
</organism>
<comment type="catalytic activity">
    <reaction evidence="12">
        <text>ssDNA + n NTP = ssDNA/pppN(pN)n-1 hybrid + (n-1) diphosphate.</text>
        <dbReference type="EC" id="2.7.7.101"/>
    </reaction>
</comment>
<feature type="compositionally biased region" description="Basic and acidic residues" evidence="13">
    <location>
        <begin position="478"/>
        <end position="500"/>
    </location>
</feature>
<dbReference type="Gene3D" id="3.40.1360.10">
    <property type="match status" value="1"/>
</dbReference>
<evidence type="ECO:0000259" key="14">
    <source>
        <dbReference type="PROSITE" id="PS50880"/>
    </source>
</evidence>
<evidence type="ECO:0000313" key="15">
    <source>
        <dbReference type="EMBL" id="WIT11776.1"/>
    </source>
</evidence>
<dbReference type="Pfam" id="PF08275">
    <property type="entry name" value="DNAG_N"/>
    <property type="match status" value="1"/>
</dbReference>
<dbReference type="SUPFAM" id="SSF56731">
    <property type="entry name" value="DNA primase core"/>
    <property type="match status" value="1"/>
</dbReference>
<feature type="compositionally biased region" description="Basic and acidic residues" evidence="13">
    <location>
        <begin position="442"/>
        <end position="451"/>
    </location>
</feature>
<evidence type="ECO:0000256" key="11">
    <source>
        <dbReference type="ARBA" id="ARBA00023163"/>
    </source>
</evidence>
<feature type="zinc finger region" description="CHC2-type" evidence="12">
    <location>
        <begin position="37"/>
        <end position="61"/>
    </location>
</feature>
<reference evidence="15" key="1">
    <citation type="submission" date="2023-01" db="EMBL/GenBank/DDBJ databases">
        <title>Whole genome sequence of Paucibacter sp. S2-9 isolated from pond sediment.</title>
        <authorList>
            <person name="Jung J.Y."/>
        </authorList>
    </citation>
    <scope>NUCLEOTIDE SEQUENCE</scope>
    <source>
        <strain evidence="15">S2-9</strain>
    </source>
</reference>
<evidence type="ECO:0000256" key="9">
    <source>
        <dbReference type="ARBA" id="ARBA00022842"/>
    </source>
</evidence>
<proteinExistence type="inferred from homology"/>
<evidence type="ECO:0000256" key="1">
    <source>
        <dbReference type="ARBA" id="ARBA00022478"/>
    </source>
</evidence>
<dbReference type="InterPro" id="IPR006171">
    <property type="entry name" value="TOPRIM_dom"/>
</dbReference>
<feature type="compositionally biased region" description="Basic and acidic residues" evidence="13">
    <location>
        <begin position="96"/>
        <end position="108"/>
    </location>
</feature>
<name>A0AA95NJ07_9BURK</name>
<keyword evidence="9" id="KW-0460">Magnesium</keyword>
<dbReference type="InterPro" id="IPR030846">
    <property type="entry name" value="DnaG_bac"/>
</dbReference>
<keyword evidence="2 12" id="KW-0639">Primosome</keyword>
<comment type="similarity">
    <text evidence="12">Belongs to the DnaG primase family.</text>
</comment>
<dbReference type="InterPro" id="IPR050219">
    <property type="entry name" value="DnaG_primase"/>
</dbReference>
<keyword evidence="10 12" id="KW-0238">DNA-binding</keyword>
<keyword evidence="3 12" id="KW-0808">Transferase</keyword>
<dbReference type="GO" id="GO:0003899">
    <property type="term" value="F:DNA-directed RNA polymerase activity"/>
    <property type="evidence" value="ECO:0007669"/>
    <property type="project" value="UniProtKB-UniRule"/>
</dbReference>
<dbReference type="CDD" id="cd03364">
    <property type="entry name" value="TOPRIM_DnaG_primases"/>
    <property type="match status" value="1"/>
</dbReference>
<protein>
    <recommendedName>
        <fullName evidence="12">DNA primase</fullName>
        <ecNumber evidence="12">2.7.7.101</ecNumber>
    </recommendedName>
</protein>
<dbReference type="InterPro" id="IPR034151">
    <property type="entry name" value="TOPRIM_DnaG_bac"/>
</dbReference>
<dbReference type="EC" id="2.7.7.101" evidence="12"/>
<dbReference type="InterPro" id="IPR013264">
    <property type="entry name" value="DNAG_N"/>
</dbReference>
<dbReference type="InterPro" id="IPR036977">
    <property type="entry name" value="DNA_primase_Znf_CHC2"/>
</dbReference>
<evidence type="ECO:0000313" key="16">
    <source>
        <dbReference type="Proteomes" id="UP001177769"/>
    </source>
</evidence>
<dbReference type="RefSeq" id="WP_285232861.1">
    <property type="nucleotide sequence ID" value="NZ_CP116346.1"/>
</dbReference>
<dbReference type="Gene3D" id="1.20.50.20">
    <property type="entry name" value="DnaG, RNA polymerase domain, helical bundle"/>
    <property type="match status" value="1"/>
</dbReference>
<keyword evidence="1 12" id="KW-0240">DNA-directed RNA polymerase</keyword>
<evidence type="ECO:0000256" key="13">
    <source>
        <dbReference type="SAM" id="MobiDB-lite"/>
    </source>
</evidence>
<gene>
    <name evidence="12 15" type="primary">dnaG</name>
    <name evidence="15" type="ORF">PFX98_23310</name>
</gene>
<feature type="domain" description="Toprim" evidence="14">
    <location>
        <begin position="260"/>
        <end position="342"/>
    </location>
</feature>
<comment type="cofactor">
    <cofactor evidence="12">
        <name>Zn(2+)</name>
        <dbReference type="ChEBI" id="CHEBI:29105"/>
    </cofactor>
    <text evidence="12">Binds 1 zinc ion per monomer.</text>
</comment>
<dbReference type="NCBIfam" id="TIGR01391">
    <property type="entry name" value="dnaG"/>
    <property type="match status" value="1"/>
</dbReference>
<dbReference type="InterPro" id="IPR006295">
    <property type="entry name" value="DNA_primase_DnaG"/>
</dbReference>
<dbReference type="InterPro" id="IPR037068">
    <property type="entry name" value="DNA_primase_core_N_sf"/>
</dbReference>
<comment type="domain">
    <text evidence="12">Contains an N-terminal zinc-binding domain, a central core domain that contains the primase activity, and a C-terminal DnaB-binding domain.</text>
</comment>
<evidence type="ECO:0000256" key="10">
    <source>
        <dbReference type="ARBA" id="ARBA00023125"/>
    </source>
</evidence>
<comment type="subunit">
    <text evidence="12">Monomer. Interacts with DnaB.</text>
</comment>
<evidence type="ECO:0000256" key="2">
    <source>
        <dbReference type="ARBA" id="ARBA00022515"/>
    </source>
</evidence>
<dbReference type="HAMAP" id="MF_00974">
    <property type="entry name" value="DNA_primase_DnaG"/>
    <property type="match status" value="1"/>
</dbReference>
<keyword evidence="8 12" id="KW-0862">Zinc</keyword>
<keyword evidence="5 12" id="KW-0235">DNA replication</keyword>
<dbReference type="AlphaFoldDB" id="A0AA95NJ07"/>
<sequence>MIPPGFIQDLLSRVDIVEVVGRHVELKKAGINHKGLCPFHGEKSPSFIVSPTRQTYHCFGCGVHGNAIGFLMEHTGAGFVEAVEDLAQQTGMQVPQDERSAEERERAQAQKQRQASLTDVLARAGEHYRVQLKKSPRAINYLKQRGLTGQIAAQFGLGYAPEGWRALASAFPAYDDPLLAESGMVITSGDEGEEQKRYDRFRDRIMFPIRNVQGEVIGFGGRVLDKGEPKYLNSPETPVFSKGRELYGLYEGRQGLRQRGYALVVEGYMDVVALAQHGFNNAVATLGTACTAEHVQKLFRFTESVVFSFDGDAAGRRAAGRALEAALPHATDVRSVKFLFLPSEHDPDSYVRELGAEAFERCVAEAIPLSRQLLESCSEGLDLGSAEGRARMLAQAKPLWEALPQGLLRRQLLGDLARRAQLPDQELMDLWQTRAPQPTRAASHEQGHPPDDYWAPPPEHYDDLGAPAAPAAPTTPRRRPEQAGGERKPWKKDWKRRGQDDDPTLGTPRQQPAAPMDHALRMLLLHSAWWERLSDQDHQLLHELPGVHGDLVAWLERFLVNHGACAWSVLQVSLAEEGQLEAARRACGGRLDAMEEEELQFEDLQQLLRKLWLDRLRGEASQLASAPVGPDTLVRLKELHEQIRLLSAA</sequence>
<evidence type="ECO:0000256" key="8">
    <source>
        <dbReference type="ARBA" id="ARBA00022833"/>
    </source>
</evidence>
<dbReference type="GO" id="GO:0008270">
    <property type="term" value="F:zinc ion binding"/>
    <property type="evidence" value="ECO:0007669"/>
    <property type="project" value="UniProtKB-UniRule"/>
</dbReference>
<dbReference type="GO" id="GO:0000428">
    <property type="term" value="C:DNA-directed RNA polymerase complex"/>
    <property type="evidence" value="ECO:0007669"/>
    <property type="project" value="UniProtKB-KW"/>
</dbReference>
<comment type="function">
    <text evidence="12">RNA polymerase that catalyzes the synthesis of short RNA molecules used as primers for DNA polymerase during DNA replication.</text>
</comment>
<keyword evidence="11 12" id="KW-0804">Transcription</keyword>
<keyword evidence="16" id="KW-1185">Reference proteome</keyword>
<dbReference type="Proteomes" id="UP001177769">
    <property type="component" value="Chromosome"/>
</dbReference>
<dbReference type="InterPro" id="IPR019475">
    <property type="entry name" value="DNA_primase_DnaB-bd"/>
</dbReference>
<dbReference type="Pfam" id="PF10410">
    <property type="entry name" value="DnaB_bind"/>
    <property type="match status" value="1"/>
</dbReference>
<dbReference type="PROSITE" id="PS50880">
    <property type="entry name" value="TOPRIM"/>
    <property type="match status" value="1"/>
</dbReference>
<dbReference type="GO" id="GO:0006269">
    <property type="term" value="P:DNA replication, synthesis of primer"/>
    <property type="evidence" value="ECO:0007669"/>
    <property type="project" value="UniProtKB-UniRule"/>
</dbReference>
<dbReference type="FunFam" id="3.40.1360.10:FF:000002">
    <property type="entry name" value="DNA primase"/>
    <property type="match status" value="1"/>
</dbReference>
<dbReference type="Gene3D" id="3.90.980.10">
    <property type="entry name" value="DNA primase, catalytic core, N-terminal domain"/>
    <property type="match status" value="1"/>
</dbReference>
<dbReference type="InterPro" id="IPR002694">
    <property type="entry name" value="Znf_CHC2"/>
</dbReference>
<dbReference type="SMART" id="SM00493">
    <property type="entry name" value="TOPRIM"/>
    <property type="match status" value="1"/>
</dbReference>
<dbReference type="FunFam" id="3.90.580.10:FF:000001">
    <property type="entry name" value="DNA primase"/>
    <property type="match status" value="1"/>
</dbReference>
<dbReference type="SMART" id="SM00400">
    <property type="entry name" value="ZnF_CHCC"/>
    <property type="match status" value="1"/>
</dbReference>
<dbReference type="SUPFAM" id="SSF57783">
    <property type="entry name" value="Zinc beta-ribbon"/>
    <property type="match status" value="1"/>
</dbReference>
<evidence type="ECO:0000256" key="6">
    <source>
        <dbReference type="ARBA" id="ARBA00022723"/>
    </source>
</evidence>
<dbReference type="Pfam" id="PF13155">
    <property type="entry name" value="Toprim_2"/>
    <property type="match status" value="1"/>
</dbReference>
<accession>A0AA95NJ07</accession>
<evidence type="ECO:0000256" key="5">
    <source>
        <dbReference type="ARBA" id="ARBA00022705"/>
    </source>
</evidence>
<dbReference type="KEGG" id="pais:PFX98_23310"/>
<dbReference type="GO" id="GO:0003677">
    <property type="term" value="F:DNA binding"/>
    <property type="evidence" value="ECO:0007669"/>
    <property type="project" value="UniProtKB-KW"/>
</dbReference>
<dbReference type="Pfam" id="PF01807">
    <property type="entry name" value="Zn_ribbon_DnaG"/>
    <property type="match status" value="1"/>
</dbReference>
<dbReference type="PANTHER" id="PTHR30313:SF2">
    <property type="entry name" value="DNA PRIMASE"/>
    <property type="match status" value="1"/>
</dbReference>
<evidence type="ECO:0000256" key="3">
    <source>
        <dbReference type="ARBA" id="ARBA00022679"/>
    </source>
</evidence>
<feature type="region of interest" description="Disordered" evidence="13">
    <location>
        <begin position="436"/>
        <end position="514"/>
    </location>
</feature>
<dbReference type="EMBL" id="CP116346">
    <property type="protein sequence ID" value="WIT11776.1"/>
    <property type="molecule type" value="Genomic_DNA"/>
</dbReference>
<dbReference type="Gene3D" id="3.90.580.10">
    <property type="entry name" value="Zinc finger, CHC2-type domain"/>
    <property type="match status" value="1"/>
</dbReference>
<dbReference type="PANTHER" id="PTHR30313">
    <property type="entry name" value="DNA PRIMASE"/>
    <property type="match status" value="1"/>
</dbReference>